<accession>A0A5N5MLD2</accession>
<protein>
    <submittedName>
        <fullName evidence="1">Uncharacterized protein</fullName>
    </submittedName>
</protein>
<gene>
    <name evidence="1" type="ORF">PHYPO_G00038680</name>
</gene>
<organism evidence="1 2">
    <name type="scientific">Pangasianodon hypophthalmus</name>
    <name type="common">Striped catfish</name>
    <name type="synonym">Helicophagus hypophthalmus</name>
    <dbReference type="NCBI Taxonomy" id="310915"/>
    <lineage>
        <taxon>Eukaryota</taxon>
        <taxon>Metazoa</taxon>
        <taxon>Chordata</taxon>
        <taxon>Craniata</taxon>
        <taxon>Vertebrata</taxon>
        <taxon>Euteleostomi</taxon>
        <taxon>Actinopterygii</taxon>
        <taxon>Neopterygii</taxon>
        <taxon>Teleostei</taxon>
        <taxon>Ostariophysi</taxon>
        <taxon>Siluriformes</taxon>
        <taxon>Pangasiidae</taxon>
        <taxon>Pangasianodon</taxon>
    </lineage>
</organism>
<keyword evidence="2" id="KW-1185">Reference proteome</keyword>
<dbReference type="EMBL" id="VFJC01000013">
    <property type="protein sequence ID" value="KAB5555832.1"/>
    <property type="molecule type" value="Genomic_DNA"/>
</dbReference>
<reference evidence="1 2" key="1">
    <citation type="submission" date="2019-06" db="EMBL/GenBank/DDBJ databases">
        <title>A chromosome-scale genome assembly of the striped catfish, Pangasianodon hypophthalmus.</title>
        <authorList>
            <person name="Wen M."/>
            <person name="Zahm M."/>
            <person name="Roques C."/>
            <person name="Cabau C."/>
            <person name="Klopp C."/>
            <person name="Donnadieu C."/>
            <person name="Jouanno E."/>
            <person name="Avarre J.-C."/>
            <person name="Campet M."/>
            <person name="Ha T.T.T."/>
            <person name="Dugue R."/>
            <person name="Lampietro C."/>
            <person name="Louis A."/>
            <person name="Herpin A."/>
            <person name="Echchiki A."/>
            <person name="Berthelot C."/>
            <person name="Parey E."/>
            <person name="Roest-Crollius H."/>
            <person name="Braasch I."/>
            <person name="Postlethwait J."/>
            <person name="Bobe J."/>
            <person name="Montfort J."/>
            <person name="Bouchez O."/>
            <person name="Begum T."/>
            <person name="Schartl M."/>
            <person name="Guiguen Y."/>
        </authorList>
    </citation>
    <scope>NUCLEOTIDE SEQUENCE [LARGE SCALE GENOMIC DNA]</scope>
    <source>
        <strain evidence="1 2">Indonesia</strain>
        <tissue evidence="1">Blood</tissue>
    </source>
</reference>
<comment type="caution">
    <text evidence="1">The sequence shown here is derived from an EMBL/GenBank/DDBJ whole genome shotgun (WGS) entry which is preliminary data.</text>
</comment>
<sequence>MVCCVVCCCGINAVTSSCPTRALSAVSDSTEHCTRTLVCVCVHTAVISATVEMPQLPGPQADVSTEH</sequence>
<dbReference type="AlphaFoldDB" id="A0A5N5MLD2"/>
<evidence type="ECO:0000313" key="1">
    <source>
        <dbReference type="EMBL" id="KAB5555832.1"/>
    </source>
</evidence>
<proteinExistence type="predicted"/>
<dbReference type="Proteomes" id="UP000327468">
    <property type="component" value="Chromosome 12"/>
</dbReference>
<name>A0A5N5MLD2_PANHP</name>
<evidence type="ECO:0000313" key="2">
    <source>
        <dbReference type="Proteomes" id="UP000327468"/>
    </source>
</evidence>